<dbReference type="RefSeq" id="XP_003737853.1">
    <property type="nucleotide sequence ID" value="XM_003737805.1"/>
</dbReference>
<dbReference type="Proteomes" id="UP000694867">
    <property type="component" value="Unplaced"/>
</dbReference>
<evidence type="ECO:0000259" key="2">
    <source>
        <dbReference type="Pfam" id="PF12203"/>
    </source>
</evidence>
<protein>
    <submittedName>
        <fullName evidence="4">Histone deacetylase 9</fullName>
    </submittedName>
</protein>
<dbReference type="GeneID" id="100908622"/>
<reference evidence="4" key="1">
    <citation type="submission" date="2025-08" db="UniProtKB">
        <authorList>
            <consortium name="RefSeq"/>
        </authorList>
    </citation>
    <scope>IDENTIFICATION</scope>
</reference>
<dbReference type="KEGG" id="goe:100908622"/>
<feature type="region of interest" description="Disordered" evidence="1">
    <location>
        <begin position="87"/>
        <end position="111"/>
    </location>
</feature>
<feature type="region of interest" description="Disordered" evidence="1">
    <location>
        <begin position="198"/>
        <end position="255"/>
    </location>
</feature>
<keyword evidence="3" id="KW-1185">Reference proteome</keyword>
<organism evidence="3 4">
    <name type="scientific">Galendromus occidentalis</name>
    <name type="common">western predatory mite</name>
    <dbReference type="NCBI Taxonomy" id="34638"/>
    <lineage>
        <taxon>Eukaryota</taxon>
        <taxon>Metazoa</taxon>
        <taxon>Ecdysozoa</taxon>
        <taxon>Arthropoda</taxon>
        <taxon>Chelicerata</taxon>
        <taxon>Arachnida</taxon>
        <taxon>Acari</taxon>
        <taxon>Parasitiformes</taxon>
        <taxon>Mesostigmata</taxon>
        <taxon>Gamasina</taxon>
        <taxon>Phytoseioidea</taxon>
        <taxon>Phytoseiidae</taxon>
        <taxon>Typhlodrominae</taxon>
        <taxon>Galendromus</taxon>
    </lineage>
</organism>
<feature type="compositionally biased region" description="Low complexity" evidence="1">
    <location>
        <begin position="158"/>
        <end position="170"/>
    </location>
</feature>
<dbReference type="InterPro" id="IPR024643">
    <property type="entry name" value="Hist_deacetylase_Gln_rich_N"/>
</dbReference>
<accession>A0AAJ6QMP6</accession>
<dbReference type="Pfam" id="PF12203">
    <property type="entry name" value="HDAC4_Gln"/>
    <property type="match status" value="1"/>
</dbReference>
<feature type="compositionally biased region" description="Low complexity" evidence="1">
    <location>
        <begin position="220"/>
        <end position="236"/>
    </location>
</feature>
<name>A0AAJ6QMP6_9ACAR</name>
<gene>
    <name evidence="4" type="primary">LOC100908622</name>
</gene>
<feature type="domain" description="Histone deacetylase glutamine rich N-terminal" evidence="2">
    <location>
        <begin position="26"/>
        <end position="95"/>
    </location>
</feature>
<evidence type="ECO:0000256" key="1">
    <source>
        <dbReference type="SAM" id="MobiDB-lite"/>
    </source>
</evidence>
<feature type="region of interest" description="Disordered" evidence="1">
    <location>
        <begin position="158"/>
        <end position="177"/>
    </location>
</feature>
<dbReference type="Gene3D" id="6.10.250.1550">
    <property type="match status" value="1"/>
</dbReference>
<sequence>MVLFHKPFAGGPDTQEYLMGGALVVDPALREEVSAVQLELQKQILVLQQEQQMQQQILLQHFQLQQRHLQQQHEKHLSERIRMYMESHKTRSDSSAHSDEDRDSGHGSDKEVSVIPQEYEMEAPVVSSTPTATKCPKKDVLRKLEEEERMRSLIAAKATKTNAPKTSTSPAPKIVVLPKKNGSGASIEVRAKLQQFLAKRQEQRTRSKVVPGVQRPRQKSSSSERSTTSSLSGSESPPAKATTEEVLGSKPASGDLSLKLKSSLRQKVMEGRLSPISKTEQKLKKADINCHVPVDEARCRPTGGAPELPKQRKNEMFQMISMLLGQ</sequence>
<dbReference type="AlphaFoldDB" id="A0AAJ6QMP6"/>
<evidence type="ECO:0000313" key="4">
    <source>
        <dbReference type="RefSeq" id="XP_003737853.1"/>
    </source>
</evidence>
<evidence type="ECO:0000313" key="3">
    <source>
        <dbReference type="Proteomes" id="UP000694867"/>
    </source>
</evidence>
<proteinExistence type="predicted"/>